<dbReference type="Gene3D" id="3.40.190.10">
    <property type="entry name" value="Periplasmic binding protein-like II"/>
    <property type="match status" value="1"/>
</dbReference>
<dbReference type="PANTHER" id="PTHR42643">
    <property type="entry name" value="IONOTROPIC RECEPTOR 20A-RELATED"/>
    <property type="match status" value="1"/>
</dbReference>
<keyword evidence="3" id="KW-1003">Cell membrane</keyword>
<comment type="similarity">
    <text evidence="2">Belongs to the glutamate-gated ion channel (TC 1.A.10.1) family.</text>
</comment>
<evidence type="ECO:0000256" key="9">
    <source>
        <dbReference type="SAM" id="Phobius"/>
    </source>
</evidence>
<accession>A0A8R2NLA1</accession>
<dbReference type="KEGG" id="api:100575385"/>
<feature type="transmembrane region" description="Helical" evidence="9">
    <location>
        <begin position="454"/>
        <end position="472"/>
    </location>
</feature>
<sequence>MFQYSPSYFNYKDVILINVYPQKEAVYQMSIYFKKFVPISKHQDQWFRHDLEGKQKVKNFHKTRIKLLAYNNSFFSSVIKDNGTGKLSLSYGVECIIFKEIATRLNITWDTYTSDDKDKWGTVWLNNTITGGALKWLYTKRVDVSFCSLWIDHIKSKFVDMSKFWTLTCLKFLVPKPRPLREKWDLLFKPFPLSLWLLVIFSATLTTITVWILAGIQKKIGYENINAFTSLSATIFWIIGMMLLTNNPRTYRMGPIRHLINWWCMFIFIMSTSFSSILYSFITSPEYTDIVLKVEDMVKANYHWGLTYPPPYEYILKMENPVHVKFSKRFVPERSVDDRISRLKRGRYAILTKCLYEKHFMESDKVPVAMLNNLRTARTCLSQFYIGFGFAKRSPYAKPANLVIQRIFESGLIDYWLSRVTEVRMSPATFKQVYEIKPRKSGHPSALSYRQFKVVMVVWMVGCALSAAVFAVERRVPYARTAWEKNLGRKNVLPRPNFMNSYVSFARLSKLPLEIMIHTGDEPYT</sequence>
<protein>
    <recommendedName>
        <fullName evidence="10">Ionotropic glutamate receptor C-terminal domain-containing protein</fullName>
    </recommendedName>
</protein>
<dbReference type="AlphaFoldDB" id="A0A8R2NLA1"/>
<dbReference type="RefSeq" id="XP_029341062.1">
    <property type="nucleotide sequence ID" value="XM_029485202.1"/>
</dbReference>
<dbReference type="EnsemblMetazoa" id="XM_029485202.1">
    <property type="protein sequence ID" value="XP_029341062.1"/>
    <property type="gene ID" value="LOC100575385"/>
</dbReference>
<reference evidence="12" key="1">
    <citation type="submission" date="2010-06" db="EMBL/GenBank/DDBJ databases">
        <authorList>
            <person name="Jiang H."/>
            <person name="Abraham K."/>
            <person name="Ali S."/>
            <person name="Alsbrooks S.L."/>
            <person name="Anim B.N."/>
            <person name="Anosike U.S."/>
            <person name="Attaway T."/>
            <person name="Bandaranaike D.P."/>
            <person name="Battles P.K."/>
            <person name="Bell S.N."/>
            <person name="Bell A.V."/>
            <person name="Beltran B."/>
            <person name="Bickham C."/>
            <person name="Bustamante Y."/>
            <person name="Caleb T."/>
            <person name="Canada A."/>
            <person name="Cardenas V."/>
            <person name="Carter K."/>
            <person name="Chacko J."/>
            <person name="Chandrabose M.N."/>
            <person name="Chavez D."/>
            <person name="Chavez A."/>
            <person name="Chen L."/>
            <person name="Chu H.-S."/>
            <person name="Claassen K.J."/>
            <person name="Cockrell R."/>
            <person name="Collins M."/>
            <person name="Cooper J.A."/>
            <person name="Cree A."/>
            <person name="Curry S.M."/>
            <person name="Da Y."/>
            <person name="Dao M.D."/>
            <person name="Das B."/>
            <person name="Davila M.-L."/>
            <person name="Davy-Carroll L."/>
            <person name="Denson S."/>
            <person name="Dinh H."/>
            <person name="Ebong V.E."/>
            <person name="Edwards J.R."/>
            <person name="Egan A."/>
            <person name="El-Daye J."/>
            <person name="Escobedo L."/>
            <person name="Fernandez S."/>
            <person name="Fernando P.R."/>
            <person name="Flagg N."/>
            <person name="Forbes L.D."/>
            <person name="Fowler R.G."/>
            <person name="Fu Q."/>
            <person name="Gabisi R.A."/>
            <person name="Ganer J."/>
            <person name="Garbino Pronczuk A."/>
            <person name="Garcia R.M."/>
            <person name="Garner T."/>
            <person name="Garrett T.E."/>
            <person name="Gonzalez D.A."/>
            <person name="Hamid H."/>
            <person name="Hawkins E.S."/>
            <person name="Hirani K."/>
            <person name="Hogues M.E."/>
            <person name="Hollins B."/>
            <person name="Hsiao C.-H."/>
            <person name="Jabil R."/>
            <person name="James M.L."/>
            <person name="Jhangiani S.N."/>
            <person name="Johnson B."/>
            <person name="Johnson Q."/>
            <person name="Joshi V."/>
            <person name="Kalu J.B."/>
            <person name="Kam C."/>
            <person name="Kashfia A."/>
            <person name="Keebler J."/>
            <person name="Kisamo H."/>
            <person name="Kovar C.L."/>
            <person name="Lago L.A."/>
            <person name="Lai C.-Y."/>
            <person name="Laidlaw J."/>
            <person name="Lara F."/>
            <person name="Le T.-K."/>
            <person name="Lee S.L."/>
            <person name="Legall F.H."/>
            <person name="Lemon S.J."/>
            <person name="Lewis L.R."/>
            <person name="Li B."/>
            <person name="Liu Y."/>
            <person name="Liu Y.-S."/>
            <person name="Lopez J."/>
            <person name="Lozado R.J."/>
            <person name="Lu J."/>
            <person name="Madu R.C."/>
            <person name="Maheshwari M."/>
            <person name="Maheshwari R."/>
            <person name="Malloy K."/>
            <person name="Martinez E."/>
            <person name="Mathew T."/>
            <person name="Mercado I.C."/>
            <person name="Mercado C."/>
            <person name="Meyer B."/>
            <person name="Montgomery K."/>
            <person name="Morgan M.B."/>
            <person name="Munidasa M."/>
            <person name="Nazareth L.V."/>
            <person name="Nelson J."/>
            <person name="Ng B.M."/>
            <person name="Nguyen N.B."/>
            <person name="Nguyen P.Q."/>
            <person name="Nguyen T."/>
            <person name="Obregon M."/>
            <person name="Okwuonu G.O."/>
            <person name="Onwere C.G."/>
            <person name="Orozco G."/>
            <person name="Parra A."/>
            <person name="Patel S."/>
            <person name="Patil S."/>
            <person name="Perez A."/>
            <person name="Perez Y."/>
            <person name="Pham C."/>
            <person name="Primus E.L."/>
            <person name="Pu L.-L."/>
            <person name="Puazo M."/>
            <person name="Qin X."/>
            <person name="Quiroz J.B."/>
            <person name="Reese J."/>
            <person name="Richards S."/>
            <person name="Rives C.M."/>
            <person name="Robberts R."/>
            <person name="Ruiz S.J."/>
            <person name="Ruiz M.J."/>
            <person name="Santibanez J."/>
            <person name="Schneider B.W."/>
            <person name="Sisson I."/>
            <person name="Smith M."/>
            <person name="Sodergren E."/>
            <person name="Song X.-Z."/>
            <person name="Song B.B."/>
            <person name="Summersgill H."/>
            <person name="Thelus R."/>
            <person name="Thornton R.D."/>
            <person name="Trejos Z.Y."/>
            <person name="Usmani K."/>
            <person name="Vattathil S."/>
            <person name="Villasana D."/>
            <person name="Walker D.L."/>
            <person name="Wang S."/>
            <person name="Wang K."/>
            <person name="White C.S."/>
            <person name="Williams A.C."/>
            <person name="Williamson J."/>
            <person name="Wilson K."/>
            <person name="Woghiren I.O."/>
            <person name="Woodworth J.R."/>
            <person name="Worley K.C."/>
            <person name="Wright R.A."/>
            <person name="Wu W."/>
            <person name="Young L."/>
            <person name="Zhang L."/>
            <person name="Zhang J."/>
            <person name="Zhu Y."/>
            <person name="Muzny D.M."/>
            <person name="Weinstock G."/>
            <person name="Gibbs R.A."/>
        </authorList>
    </citation>
    <scope>NUCLEOTIDE SEQUENCE [LARGE SCALE GENOMIC DNA]</scope>
    <source>
        <strain evidence="12">LSR1</strain>
    </source>
</reference>
<dbReference type="GO" id="GO:0005886">
    <property type="term" value="C:plasma membrane"/>
    <property type="evidence" value="ECO:0007669"/>
    <property type="project" value="UniProtKB-SubCell"/>
</dbReference>
<evidence type="ECO:0000256" key="2">
    <source>
        <dbReference type="ARBA" id="ARBA00008685"/>
    </source>
</evidence>
<evidence type="ECO:0000259" key="10">
    <source>
        <dbReference type="Pfam" id="PF00060"/>
    </source>
</evidence>
<feature type="transmembrane region" description="Helical" evidence="9">
    <location>
        <begin position="193"/>
        <end position="213"/>
    </location>
</feature>
<evidence type="ECO:0000256" key="5">
    <source>
        <dbReference type="ARBA" id="ARBA00022989"/>
    </source>
</evidence>
<dbReference type="InterPro" id="IPR052192">
    <property type="entry name" value="Insect_Ionotropic_Sensory_Rcpt"/>
</dbReference>
<evidence type="ECO:0000256" key="3">
    <source>
        <dbReference type="ARBA" id="ARBA00022475"/>
    </source>
</evidence>
<dbReference type="Proteomes" id="UP000007819">
    <property type="component" value="Chromosome X"/>
</dbReference>
<dbReference type="Gene3D" id="1.10.287.70">
    <property type="match status" value="1"/>
</dbReference>
<keyword evidence="7" id="KW-0675">Receptor</keyword>
<evidence type="ECO:0000256" key="6">
    <source>
        <dbReference type="ARBA" id="ARBA00023136"/>
    </source>
</evidence>
<organism evidence="11 12">
    <name type="scientific">Acyrthosiphon pisum</name>
    <name type="common">Pea aphid</name>
    <dbReference type="NCBI Taxonomy" id="7029"/>
    <lineage>
        <taxon>Eukaryota</taxon>
        <taxon>Metazoa</taxon>
        <taxon>Ecdysozoa</taxon>
        <taxon>Arthropoda</taxon>
        <taxon>Hexapoda</taxon>
        <taxon>Insecta</taxon>
        <taxon>Pterygota</taxon>
        <taxon>Neoptera</taxon>
        <taxon>Paraneoptera</taxon>
        <taxon>Hemiptera</taxon>
        <taxon>Sternorrhyncha</taxon>
        <taxon>Aphidomorpha</taxon>
        <taxon>Aphidoidea</taxon>
        <taxon>Aphididae</taxon>
        <taxon>Macrosiphini</taxon>
        <taxon>Acyrthosiphon</taxon>
    </lineage>
</organism>
<proteinExistence type="inferred from homology"/>
<dbReference type="GO" id="GO:0050906">
    <property type="term" value="P:detection of stimulus involved in sensory perception"/>
    <property type="evidence" value="ECO:0007669"/>
    <property type="project" value="UniProtKB-ARBA"/>
</dbReference>
<feature type="transmembrane region" description="Helical" evidence="9">
    <location>
        <begin position="225"/>
        <end position="247"/>
    </location>
</feature>
<keyword evidence="4 9" id="KW-0812">Transmembrane</keyword>
<evidence type="ECO:0000256" key="7">
    <source>
        <dbReference type="ARBA" id="ARBA00023170"/>
    </source>
</evidence>
<dbReference type="GeneID" id="100575385"/>
<keyword evidence="12" id="KW-1185">Reference proteome</keyword>
<comment type="subcellular location">
    <subcellularLocation>
        <location evidence="1">Cell membrane</location>
        <topology evidence="1">Multi-pass membrane protein</topology>
    </subcellularLocation>
</comment>
<keyword evidence="6 9" id="KW-0472">Membrane</keyword>
<feature type="transmembrane region" description="Helical" evidence="9">
    <location>
        <begin position="259"/>
        <end position="282"/>
    </location>
</feature>
<keyword evidence="5 9" id="KW-1133">Transmembrane helix</keyword>
<feature type="domain" description="Ionotropic glutamate receptor C-terminal" evidence="10">
    <location>
        <begin position="194"/>
        <end position="463"/>
    </location>
</feature>
<evidence type="ECO:0000313" key="12">
    <source>
        <dbReference type="Proteomes" id="UP000007819"/>
    </source>
</evidence>
<name>A0A8R2NLA1_ACYPI</name>
<evidence type="ECO:0000256" key="4">
    <source>
        <dbReference type="ARBA" id="ARBA00022692"/>
    </source>
</evidence>
<evidence type="ECO:0000313" key="11">
    <source>
        <dbReference type="EnsemblMetazoa" id="XP_029341062.1"/>
    </source>
</evidence>
<keyword evidence="8" id="KW-0325">Glycoprotein</keyword>
<evidence type="ECO:0000256" key="1">
    <source>
        <dbReference type="ARBA" id="ARBA00004651"/>
    </source>
</evidence>
<dbReference type="InterPro" id="IPR001320">
    <property type="entry name" value="Iontro_rcpt_C"/>
</dbReference>
<reference evidence="11" key="2">
    <citation type="submission" date="2022-06" db="UniProtKB">
        <authorList>
            <consortium name="EnsemblMetazoa"/>
        </authorList>
    </citation>
    <scope>IDENTIFICATION</scope>
</reference>
<dbReference type="OrthoDB" id="8182981at2759"/>
<dbReference type="SUPFAM" id="SSF53850">
    <property type="entry name" value="Periplasmic binding protein-like II"/>
    <property type="match status" value="1"/>
</dbReference>
<evidence type="ECO:0000256" key="8">
    <source>
        <dbReference type="ARBA" id="ARBA00023180"/>
    </source>
</evidence>
<dbReference type="PANTHER" id="PTHR42643:SF24">
    <property type="entry name" value="IONOTROPIC RECEPTOR 60A"/>
    <property type="match status" value="1"/>
</dbReference>
<dbReference type="GO" id="GO:0015276">
    <property type="term" value="F:ligand-gated monoatomic ion channel activity"/>
    <property type="evidence" value="ECO:0007669"/>
    <property type="project" value="InterPro"/>
</dbReference>
<dbReference type="Pfam" id="PF00060">
    <property type="entry name" value="Lig_chan"/>
    <property type="match status" value="1"/>
</dbReference>